<name>A0A344L080_9PSEU</name>
<protein>
    <submittedName>
        <fullName evidence="2">ABC transporter substrate-binding protein</fullName>
    </submittedName>
</protein>
<sequence length="389" mass="41445">MTTASREIGGRAARATRLLTAVGAAMATLTACGGGGAAVEQAAENPIAVEQVPDYYPAEYAQLIAGSKAEGGTLTIYSNTDQENWAPVFRDFQKKYPWVADIQANNLDSDEVFQRVLSEQATGGSPADILVSNAAQAWAEYAQQPERLLAYQSPELSKLTDFAQVLPNVYTMATDPMTIAYNTSLLERAPESLADLAAMARQDPAKFQDKITTRDVNGAFGFTVSSAFTQAAPDSWADLETLLPMARPETSSGTQTEKILAGEYVAGFFISGAPAYPVVDNSGGLFQVAFPKDGTVVLPRGIGITPKAPHANTAKLFLDFVLSQEGQRAVAEGGLTAYRPDVTAAPGLRTHQEVVDAVGAENVIVAEYQLTPEDQVKAFVGRWDGLLAR</sequence>
<reference evidence="2 3" key="1">
    <citation type="submission" date="2016-04" db="EMBL/GenBank/DDBJ databases">
        <title>Complete genome sequence and analysis of deep-sea sediment isolate, Amycolatopsis sp. WP1.</title>
        <authorList>
            <person name="Wang H."/>
            <person name="Chen S."/>
            <person name="Wu Q."/>
        </authorList>
    </citation>
    <scope>NUCLEOTIDE SEQUENCE [LARGE SCALE GENOMIC DNA]</scope>
    <source>
        <strain evidence="2 3">WP1</strain>
    </source>
</reference>
<evidence type="ECO:0000313" key="2">
    <source>
        <dbReference type="EMBL" id="AXB41454.1"/>
    </source>
</evidence>
<evidence type="ECO:0000313" key="3">
    <source>
        <dbReference type="Proteomes" id="UP000250434"/>
    </source>
</evidence>
<accession>A0A344L080</accession>
<dbReference type="KEGG" id="aab:A4R43_02040"/>
<gene>
    <name evidence="2" type="ORF">A4R43_02040</name>
</gene>
<dbReference type="PROSITE" id="PS51257">
    <property type="entry name" value="PROKAR_LIPOPROTEIN"/>
    <property type="match status" value="1"/>
</dbReference>
<proteinExistence type="predicted"/>
<dbReference type="SUPFAM" id="SSF53850">
    <property type="entry name" value="Periplasmic binding protein-like II"/>
    <property type="match status" value="1"/>
</dbReference>
<dbReference type="Proteomes" id="UP000250434">
    <property type="component" value="Chromosome"/>
</dbReference>
<organism evidence="2 3">
    <name type="scientific">Amycolatopsis albispora</name>
    <dbReference type="NCBI Taxonomy" id="1804986"/>
    <lineage>
        <taxon>Bacteria</taxon>
        <taxon>Bacillati</taxon>
        <taxon>Actinomycetota</taxon>
        <taxon>Actinomycetes</taxon>
        <taxon>Pseudonocardiales</taxon>
        <taxon>Pseudonocardiaceae</taxon>
        <taxon>Amycolatopsis</taxon>
    </lineage>
</organism>
<evidence type="ECO:0000256" key="1">
    <source>
        <dbReference type="ARBA" id="ARBA00022729"/>
    </source>
</evidence>
<dbReference type="EMBL" id="CP015163">
    <property type="protein sequence ID" value="AXB41454.1"/>
    <property type="molecule type" value="Genomic_DNA"/>
</dbReference>
<dbReference type="PANTHER" id="PTHR30006">
    <property type="entry name" value="THIAMINE-BINDING PERIPLASMIC PROTEIN-RELATED"/>
    <property type="match status" value="1"/>
</dbReference>
<dbReference type="PANTHER" id="PTHR30006:SF25">
    <property type="entry name" value="PHOSPHOGLYCERATE TRANSPORT REGULATORY PROTEIN PGTC"/>
    <property type="match status" value="1"/>
</dbReference>
<dbReference type="Gene3D" id="3.40.190.10">
    <property type="entry name" value="Periplasmic binding protein-like II"/>
    <property type="match status" value="2"/>
</dbReference>
<keyword evidence="3" id="KW-1185">Reference proteome</keyword>
<dbReference type="Pfam" id="PF13416">
    <property type="entry name" value="SBP_bac_8"/>
    <property type="match status" value="1"/>
</dbReference>
<dbReference type="GO" id="GO:0030288">
    <property type="term" value="C:outer membrane-bounded periplasmic space"/>
    <property type="evidence" value="ECO:0007669"/>
    <property type="project" value="TreeGrafter"/>
</dbReference>
<keyword evidence="1" id="KW-0732">Signal</keyword>
<dbReference type="AlphaFoldDB" id="A0A344L080"/>
<dbReference type="InterPro" id="IPR006059">
    <property type="entry name" value="SBP"/>
</dbReference>